<feature type="region of interest" description="Disordered" evidence="3">
    <location>
        <begin position="437"/>
        <end position="607"/>
    </location>
</feature>
<dbReference type="Pfam" id="PF01554">
    <property type="entry name" value="MatE"/>
    <property type="match status" value="2"/>
</dbReference>
<feature type="compositionally biased region" description="Basic residues" evidence="3">
    <location>
        <begin position="438"/>
        <end position="481"/>
    </location>
</feature>
<feature type="compositionally biased region" description="Low complexity" evidence="3">
    <location>
        <begin position="482"/>
        <end position="501"/>
    </location>
</feature>
<evidence type="ECO:0000256" key="1">
    <source>
        <dbReference type="ARBA" id="ARBA00010199"/>
    </source>
</evidence>
<dbReference type="GO" id="GO:0015297">
    <property type="term" value="F:antiporter activity"/>
    <property type="evidence" value="ECO:0007669"/>
    <property type="project" value="InterPro"/>
</dbReference>
<feature type="transmembrane region" description="Helical" evidence="2">
    <location>
        <begin position="53"/>
        <end position="70"/>
    </location>
</feature>
<dbReference type="InterPro" id="IPR002528">
    <property type="entry name" value="MATE_fam"/>
</dbReference>
<feature type="transmembrane region" description="Helical" evidence="2">
    <location>
        <begin position="166"/>
        <end position="183"/>
    </location>
</feature>
<keyword evidence="2" id="KW-1133">Transmembrane helix</keyword>
<gene>
    <name evidence="4" type="ORF">TSPGSL018_30112</name>
</gene>
<comment type="similarity">
    <text evidence="1 2">Belongs to the multi antimicrobial extrusion (MATE) (TC 2.A.66.1) family.</text>
</comment>
<keyword evidence="2" id="KW-0472">Membrane</keyword>
<organism evidence="4">
    <name type="scientific">Tetraselmis sp. GSL018</name>
    <dbReference type="NCBI Taxonomy" id="582737"/>
    <lineage>
        <taxon>Eukaryota</taxon>
        <taxon>Viridiplantae</taxon>
        <taxon>Chlorophyta</taxon>
        <taxon>core chlorophytes</taxon>
        <taxon>Chlorodendrophyceae</taxon>
        <taxon>Chlorodendrales</taxon>
        <taxon>Chlorodendraceae</taxon>
        <taxon>Tetraselmis</taxon>
    </lineage>
</organism>
<name>A0A061QNI9_9CHLO</name>
<dbReference type="EMBL" id="GBEZ01027309">
    <property type="protein sequence ID" value="JAC59989.1"/>
    <property type="molecule type" value="Transcribed_RNA"/>
</dbReference>
<protein>
    <recommendedName>
        <fullName evidence="2">Protein DETOXIFICATION</fullName>
    </recommendedName>
    <alternativeName>
        <fullName evidence="2">Multidrug and toxic compound extrusion protein</fullName>
    </alternativeName>
</protein>
<feature type="transmembrane region" description="Helical" evidence="2">
    <location>
        <begin position="324"/>
        <end position="347"/>
    </location>
</feature>
<accession>A0A061QNI9</accession>
<evidence type="ECO:0000256" key="2">
    <source>
        <dbReference type="RuleBase" id="RU004914"/>
    </source>
</evidence>
<feature type="transmembrane region" description="Helical" evidence="2">
    <location>
        <begin position="100"/>
        <end position="118"/>
    </location>
</feature>
<dbReference type="AlphaFoldDB" id="A0A061QNI9"/>
<feature type="transmembrane region" description="Helical" evidence="2">
    <location>
        <begin position="130"/>
        <end position="154"/>
    </location>
</feature>
<dbReference type="GO" id="GO:0016020">
    <property type="term" value="C:membrane"/>
    <property type="evidence" value="ECO:0007669"/>
    <property type="project" value="InterPro"/>
</dbReference>
<proteinExistence type="inferred from homology"/>
<evidence type="ECO:0000256" key="3">
    <source>
        <dbReference type="SAM" id="MobiDB-lite"/>
    </source>
</evidence>
<reference evidence="4" key="1">
    <citation type="submission" date="2014-05" db="EMBL/GenBank/DDBJ databases">
        <title>The transcriptome of the halophilic microalga Tetraselmis sp. GSL018 isolated from the Great Salt Lake, Utah.</title>
        <authorList>
            <person name="Jinkerson R.E."/>
            <person name="D'Adamo S."/>
            <person name="Posewitz M.C."/>
        </authorList>
    </citation>
    <scope>NUCLEOTIDE SEQUENCE</scope>
    <source>
        <strain evidence="4">GSL018</strain>
    </source>
</reference>
<evidence type="ECO:0000313" key="4">
    <source>
        <dbReference type="EMBL" id="JAC59989.1"/>
    </source>
</evidence>
<feature type="transmembrane region" description="Helical" evidence="2">
    <location>
        <begin position="401"/>
        <end position="418"/>
    </location>
</feature>
<feature type="transmembrane region" description="Helical" evidence="2">
    <location>
        <begin position="204"/>
        <end position="223"/>
    </location>
</feature>
<feature type="transmembrane region" description="Helical" evidence="2">
    <location>
        <begin position="359"/>
        <end position="381"/>
    </location>
</feature>
<comment type="caution">
    <text evidence="2">Lacks conserved residue(s) required for the propagation of feature annotation.</text>
</comment>
<keyword evidence="2" id="KW-0812">Transmembrane</keyword>
<dbReference type="GO" id="GO:0042910">
    <property type="term" value="F:xenobiotic transmembrane transporter activity"/>
    <property type="evidence" value="ECO:0007669"/>
    <property type="project" value="InterPro"/>
</dbReference>
<sequence>MSSNREGHEAELGGDGANVPLLGNCEDGDHIASAATQVSDLPTRGAWKEFLDLLYLTSTIFVARVSWVVIKTTDSALLGYTGTRYLAAASVSDLWTQSTGVFIMGGVLSTFCSQAIGAGNKALAGIWLQVSLTVLGVVLIPVAACWSVTGLLLSALGQPQQLAGDASYFALVLMLCLPARVGVSQVTQFFTSMKVMQPSMVTGVLAMSLNLALGLVLVLGVGVPGWRGFGFLACPAVTTCVEYAQLAVLWGVYWSGLGLYRECWPDGGWSLSHVTAARVRQFCHLYFPAALGLASDFWRVAAVGSVAAHLGPAEVSVFNCSYRIMWICLTFIGSMGGAMGIHVGVALGGGRVGDAKLTCAVALGTCAALVLALAAALLLLAREAAALFSPDPAIRELFHEVRVPMVAMMVLMNLAVLLERVPMAMGRSKVVLGIGHRAGPRGARRRLPLAPRPRRPLLRSRRRLRPPLRHARWHHPHHRLAPLRARGSAPLRGRQAAAASRAGRRGLRSPSRGRAQPPSRGGSCLSGPHARRADWPSPVVLRPRGAALERGRGRHRDSPPSSPPSPTAHTLSPLNRSPWDGDDRAKHWQGMAQHVQRKNGPRPSVST</sequence>
<dbReference type="PANTHER" id="PTHR11206">
    <property type="entry name" value="MULTIDRUG RESISTANCE PROTEIN"/>
    <property type="match status" value="1"/>
</dbReference>